<dbReference type="AlphaFoldDB" id="A0A9W6KMH2"/>
<comment type="caution">
    <text evidence="1">The sequence shown here is derived from an EMBL/GenBank/DDBJ whole genome shotgun (WGS) entry which is preliminary data.</text>
</comment>
<keyword evidence="2" id="KW-1185">Reference proteome</keyword>
<dbReference type="EMBL" id="BSFP01000020">
    <property type="protein sequence ID" value="GLL02034.1"/>
    <property type="molecule type" value="Genomic_DNA"/>
</dbReference>
<gene>
    <name evidence="1" type="ORF">GCM10017581_037760</name>
</gene>
<evidence type="ECO:0000313" key="2">
    <source>
        <dbReference type="Proteomes" id="UP001143480"/>
    </source>
</evidence>
<dbReference type="Proteomes" id="UP001143480">
    <property type="component" value="Unassembled WGS sequence"/>
</dbReference>
<organism evidence="1 2">
    <name type="scientific">Dactylosporangium matsuzakiense</name>
    <dbReference type="NCBI Taxonomy" id="53360"/>
    <lineage>
        <taxon>Bacteria</taxon>
        <taxon>Bacillati</taxon>
        <taxon>Actinomycetota</taxon>
        <taxon>Actinomycetes</taxon>
        <taxon>Micromonosporales</taxon>
        <taxon>Micromonosporaceae</taxon>
        <taxon>Dactylosporangium</taxon>
    </lineage>
</organism>
<accession>A0A9W6KMH2</accession>
<sequence length="117" mass="11920">MRVAGRIRAQVRFRVRVGGVLCLRAGGLPRPRAGDVPRPRGWGAVSVLEVSGRDRGVGAGAGGGVGVARVLAKGVNRGKLGDLGRENVGAGSFLRTVAGLAQWLAGIRCASEPSNPA</sequence>
<evidence type="ECO:0000313" key="1">
    <source>
        <dbReference type="EMBL" id="GLL02034.1"/>
    </source>
</evidence>
<reference evidence="1" key="1">
    <citation type="journal article" date="2014" name="Int. J. Syst. Evol. Microbiol.">
        <title>Complete genome sequence of Corynebacterium casei LMG S-19264T (=DSM 44701T), isolated from a smear-ripened cheese.</title>
        <authorList>
            <consortium name="US DOE Joint Genome Institute (JGI-PGF)"/>
            <person name="Walter F."/>
            <person name="Albersmeier A."/>
            <person name="Kalinowski J."/>
            <person name="Ruckert C."/>
        </authorList>
    </citation>
    <scope>NUCLEOTIDE SEQUENCE</scope>
    <source>
        <strain evidence="1">VKM Ac-1321</strain>
    </source>
</reference>
<reference evidence="1" key="2">
    <citation type="submission" date="2023-01" db="EMBL/GenBank/DDBJ databases">
        <authorList>
            <person name="Sun Q."/>
            <person name="Evtushenko L."/>
        </authorList>
    </citation>
    <scope>NUCLEOTIDE SEQUENCE</scope>
    <source>
        <strain evidence="1">VKM Ac-1321</strain>
    </source>
</reference>
<name>A0A9W6KMH2_9ACTN</name>
<protein>
    <submittedName>
        <fullName evidence="1">Uncharacterized protein</fullName>
    </submittedName>
</protein>
<proteinExistence type="predicted"/>